<evidence type="ECO:0000256" key="2">
    <source>
        <dbReference type="SAM" id="SignalP"/>
    </source>
</evidence>
<evidence type="ECO:0000313" key="5">
    <source>
        <dbReference type="Proteomes" id="UP001610563"/>
    </source>
</evidence>
<organism evidence="4 5">
    <name type="scientific">Aspergillus keveii</name>
    <dbReference type="NCBI Taxonomy" id="714993"/>
    <lineage>
        <taxon>Eukaryota</taxon>
        <taxon>Fungi</taxon>
        <taxon>Dikarya</taxon>
        <taxon>Ascomycota</taxon>
        <taxon>Pezizomycotina</taxon>
        <taxon>Eurotiomycetes</taxon>
        <taxon>Eurotiomycetidae</taxon>
        <taxon>Eurotiales</taxon>
        <taxon>Aspergillaceae</taxon>
        <taxon>Aspergillus</taxon>
        <taxon>Aspergillus subgen. Nidulantes</taxon>
    </lineage>
</organism>
<feature type="chain" id="PRO_5046106837" description="Cyanovirin-N domain-containing protein" evidence="2">
    <location>
        <begin position="19"/>
        <end position="150"/>
    </location>
</feature>
<keyword evidence="2" id="KW-0732">Signal</keyword>
<sequence length="150" mass="16572">MLGHILLLTSFFVSLTTAELFSETCTDIHIPEANTILNATCTTMSQERKHTFTDLNDCLPCIESIRCDWDFCAYDAVTQIARCFSSENCAYRASGNYALDDFLTNRNGVLECDNPLPTIKPPDNASTDIQTPTPTRTSSTVPQYSARGSV</sequence>
<dbReference type="InterPro" id="IPR011058">
    <property type="entry name" value="Cyanovirin-N"/>
</dbReference>
<feature type="signal peptide" evidence="2">
    <location>
        <begin position="1"/>
        <end position="18"/>
    </location>
</feature>
<comment type="caution">
    <text evidence="4">The sequence shown here is derived from an EMBL/GenBank/DDBJ whole genome shotgun (WGS) entry which is preliminary data.</text>
</comment>
<dbReference type="SUPFAM" id="SSF51322">
    <property type="entry name" value="Cyanovirin-N"/>
    <property type="match status" value="1"/>
</dbReference>
<feature type="domain" description="Cyanovirin-N" evidence="3">
    <location>
        <begin position="21"/>
        <end position="59"/>
    </location>
</feature>
<feature type="compositionally biased region" description="Polar residues" evidence="1">
    <location>
        <begin position="141"/>
        <end position="150"/>
    </location>
</feature>
<proteinExistence type="predicted"/>
<feature type="region of interest" description="Disordered" evidence="1">
    <location>
        <begin position="114"/>
        <end position="150"/>
    </location>
</feature>
<name>A0ABR4FI15_9EURO</name>
<dbReference type="InterPro" id="IPR036673">
    <property type="entry name" value="Cyanovirin-N_sf"/>
</dbReference>
<evidence type="ECO:0000313" key="4">
    <source>
        <dbReference type="EMBL" id="KAL2782886.1"/>
    </source>
</evidence>
<dbReference type="Pfam" id="PF08881">
    <property type="entry name" value="CVNH"/>
    <property type="match status" value="1"/>
</dbReference>
<dbReference type="EMBL" id="JBFTWV010000302">
    <property type="protein sequence ID" value="KAL2782886.1"/>
    <property type="molecule type" value="Genomic_DNA"/>
</dbReference>
<dbReference type="Gene3D" id="2.30.60.10">
    <property type="entry name" value="Cyanovirin-N"/>
    <property type="match status" value="1"/>
</dbReference>
<protein>
    <recommendedName>
        <fullName evidence="3">Cyanovirin-N domain-containing protein</fullName>
    </recommendedName>
</protein>
<keyword evidence="5" id="KW-1185">Reference proteome</keyword>
<dbReference type="Proteomes" id="UP001610563">
    <property type="component" value="Unassembled WGS sequence"/>
</dbReference>
<gene>
    <name evidence="4" type="ORF">BJX66DRAFT_155571</name>
</gene>
<evidence type="ECO:0000256" key="1">
    <source>
        <dbReference type="SAM" id="MobiDB-lite"/>
    </source>
</evidence>
<reference evidence="4 5" key="1">
    <citation type="submission" date="2024-07" db="EMBL/GenBank/DDBJ databases">
        <title>Section-level genome sequencing and comparative genomics of Aspergillus sections Usti and Cavernicolus.</title>
        <authorList>
            <consortium name="Lawrence Berkeley National Laboratory"/>
            <person name="Nybo J.L."/>
            <person name="Vesth T.C."/>
            <person name="Theobald S."/>
            <person name="Frisvad J.C."/>
            <person name="Larsen T.O."/>
            <person name="Kjaerboelling I."/>
            <person name="Rothschild-Mancinelli K."/>
            <person name="Lyhne E.K."/>
            <person name="Kogle M.E."/>
            <person name="Barry K."/>
            <person name="Clum A."/>
            <person name="Na H."/>
            <person name="Ledsgaard L."/>
            <person name="Lin J."/>
            <person name="Lipzen A."/>
            <person name="Kuo A."/>
            <person name="Riley R."/>
            <person name="Mondo S."/>
            <person name="Labutti K."/>
            <person name="Haridas S."/>
            <person name="Pangalinan J."/>
            <person name="Salamov A.A."/>
            <person name="Simmons B.A."/>
            <person name="Magnuson J.K."/>
            <person name="Chen J."/>
            <person name="Drula E."/>
            <person name="Henrissat B."/>
            <person name="Wiebenga A."/>
            <person name="Lubbers R.J."/>
            <person name="Gomes A.C."/>
            <person name="Makela M.R."/>
            <person name="Stajich J."/>
            <person name="Grigoriev I.V."/>
            <person name="Mortensen U.H."/>
            <person name="De Vries R.P."/>
            <person name="Baker S.E."/>
            <person name="Andersen M.R."/>
        </authorList>
    </citation>
    <scope>NUCLEOTIDE SEQUENCE [LARGE SCALE GENOMIC DNA]</scope>
    <source>
        <strain evidence="4 5">CBS 209.92</strain>
    </source>
</reference>
<feature type="compositionally biased region" description="Low complexity" evidence="1">
    <location>
        <begin position="131"/>
        <end position="140"/>
    </location>
</feature>
<accession>A0ABR4FI15</accession>
<evidence type="ECO:0000259" key="3">
    <source>
        <dbReference type="Pfam" id="PF08881"/>
    </source>
</evidence>